<dbReference type="Pfam" id="PF09836">
    <property type="entry name" value="DUF2063"/>
    <property type="match status" value="1"/>
</dbReference>
<evidence type="ECO:0000313" key="3">
    <source>
        <dbReference type="Proteomes" id="UP001239265"/>
    </source>
</evidence>
<gene>
    <name evidence="2" type="ORF">QT385_15555</name>
</gene>
<evidence type="ECO:0000259" key="1">
    <source>
        <dbReference type="Pfam" id="PF09836"/>
    </source>
</evidence>
<dbReference type="Gene3D" id="1.10.150.690">
    <property type="entry name" value="DUF2063"/>
    <property type="match status" value="1"/>
</dbReference>
<dbReference type="InterPro" id="IPR018640">
    <property type="entry name" value="DUF2063"/>
</dbReference>
<feature type="domain" description="Putative DNA-binding" evidence="1">
    <location>
        <begin position="15"/>
        <end position="71"/>
    </location>
</feature>
<dbReference type="EMBL" id="JAUCQJ010000004">
    <property type="protein sequence ID" value="MDQ8750069.1"/>
    <property type="molecule type" value="Genomic_DNA"/>
</dbReference>
<proteinExistence type="predicted"/>
<comment type="caution">
    <text evidence="2">The sequence shown here is derived from an EMBL/GenBank/DDBJ whole genome shotgun (WGS) entry which is preliminary data.</text>
</comment>
<dbReference type="InterPro" id="IPR044922">
    <property type="entry name" value="DUF2063_N_sf"/>
</dbReference>
<dbReference type="GO" id="GO:0003677">
    <property type="term" value="F:DNA binding"/>
    <property type="evidence" value="ECO:0007669"/>
    <property type="project" value="UniProtKB-KW"/>
</dbReference>
<accession>A0ABD5B856</accession>
<sequence>MNEPPTSIQEHTFHYRRLVLNVVKDTLKSAFPISRKLVGKKRWKAAVSHFFEDHKCQTPHVWQLPKEFSEYYQLHDFATDEAIPFLKELLQYEWLEIEVFMMEDLPITAFKQTGKAEDAVYVPNPEIKILPLHYPVHIKDAKKIVAEDKGQYFVSIHRDYYTKQAKFNDLSYPFVEILIEMNERDMTKNDLVRILMKYTADFNIVMNVLDEFEQFAFSNNIVLGYKM</sequence>
<dbReference type="RefSeq" id="WP_309047073.1">
    <property type="nucleotide sequence ID" value="NZ_JAUCQJ010000004.1"/>
</dbReference>
<evidence type="ECO:0000313" key="2">
    <source>
        <dbReference type="EMBL" id="MDQ8750069.1"/>
    </source>
</evidence>
<keyword evidence="2" id="KW-0238">DNA-binding</keyword>
<protein>
    <submittedName>
        <fullName evidence="2">DNA-binding domain-containing protein</fullName>
    </submittedName>
</protein>
<name>A0ABD5B856_ELIMR</name>
<reference evidence="2 3" key="1">
    <citation type="submission" date="2023-06" db="EMBL/GenBank/DDBJ databases">
        <title>Nosocomial Elizabethkingia miricola genome.</title>
        <authorList>
            <person name="Morgado S."/>
            <person name="Fonseca E."/>
            <person name="Freitas F."/>
            <person name="Vicente A.C."/>
        </authorList>
    </citation>
    <scope>NUCLEOTIDE SEQUENCE [LARGE SCALE GENOMIC DNA]</scope>
    <source>
        <strain evidence="2 3">EM15</strain>
    </source>
</reference>
<dbReference type="Proteomes" id="UP001239265">
    <property type="component" value="Unassembled WGS sequence"/>
</dbReference>
<dbReference type="AlphaFoldDB" id="A0ABD5B856"/>
<organism evidence="2 3">
    <name type="scientific">Elizabethkingia miricola</name>
    <name type="common">Chryseobacterium miricola</name>
    <dbReference type="NCBI Taxonomy" id="172045"/>
    <lineage>
        <taxon>Bacteria</taxon>
        <taxon>Pseudomonadati</taxon>
        <taxon>Bacteroidota</taxon>
        <taxon>Flavobacteriia</taxon>
        <taxon>Flavobacteriales</taxon>
        <taxon>Weeksellaceae</taxon>
        <taxon>Elizabethkingia</taxon>
    </lineage>
</organism>